<dbReference type="GO" id="GO:0000390">
    <property type="term" value="P:spliceosomal complex disassembly"/>
    <property type="evidence" value="ECO:0007669"/>
    <property type="project" value="UniProtKB-ARBA"/>
</dbReference>
<comment type="function">
    <text evidence="14">Pre-mRNA processing factor involved in disassembly of spliceosomes after the release of mature mRNA.</text>
</comment>
<dbReference type="SMART" id="SM00847">
    <property type="entry name" value="HA2"/>
    <property type="match status" value="1"/>
</dbReference>
<dbReference type="InterPro" id="IPR011709">
    <property type="entry name" value="DEAD-box_helicase_OB_fold"/>
</dbReference>
<dbReference type="PROSITE" id="PS51194">
    <property type="entry name" value="HELICASE_CTER"/>
    <property type="match status" value="1"/>
</dbReference>
<protein>
    <recommendedName>
        <fullName evidence="2">RNA helicase</fullName>
        <ecNumber evidence="2">3.6.4.13</ecNumber>
    </recommendedName>
</protein>
<dbReference type="GO" id="GO:0003724">
    <property type="term" value="F:RNA helicase activity"/>
    <property type="evidence" value="ECO:0007669"/>
    <property type="project" value="UniProtKB-EC"/>
</dbReference>
<dbReference type="InterPro" id="IPR011050">
    <property type="entry name" value="Pectin_lyase_fold/virulence"/>
</dbReference>
<feature type="domain" description="Helicase C-terminal" evidence="18">
    <location>
        <begin position="455"/>
        <end position="642"/>
    </location>
</feature>
<dbReference type="SUPFAM" id="SSF51126">
    <property type="entry name" value="Pectin lyase-like"/>
    <property type="match status" value="1"/>
</dbReference>
<dbReference type="FunFam" id="1.20.120.1080:FF:000003">
    <property type="entry name" value="Pre-mRNA-splicing factor ATP-dependent RNA helicase PRP43"/>
    <property type="match status" value="1"/>
</dbReference>
<evidence type="ECO:0000256" key="16">
    <source>
        <dbReference type="SAM" id="Coils"/>
    </source>
</evidence>
<evidence type="ECO:0000256" key="6">
    <source>
        <dbReference type="ARBA" id="ARBA00022801"/>
    </source>
</evidence>
<keyword evidence="16" id="KW-0175">Coiled coil</keyword>
<dbReference type="Pfam" id="PF04408">
    <property type="entry name" value="WHD_HA2"/>
    <property type="match status" value="1"/>
</dbReference>
<dbReference type="SUPFAM" id="SSF52540">
    <property type="entry name" value="P-loop containing nucleoside triphosphate hydrolases"/>
    <property type="match status" value="1"/>
</dbReference>
<dbReference type="InterPro" id="IPR000743">
    <property type="entry name" value="Glyco_hydro_28"/>
</dbReference>
<sequence length="1408" mass="156232">MGVALSKKRDERRPRWRTIRGANMLAGQSTWRTHQLQSRMEQKQRQETNAKYCPVLRNLKTVGDKGSGRTFRIRCRSIQGPSKGRNELGRKQIPGLRLVAFDKILMQHSMSTTAPEVVLDGRDTLEKRDSITPGFEDRARVTEFVTTRMKAKTKTICSRQYSLGAPLNTIIMDNPYLAHLPPSQRGASSSKAKMDTSKEPLFGFLPRKVTGKQARKALEHDVNPFTKQPHSAQYKKILASREKLPVYSQMDDFFKMFNENQIIVMVGETGSGKTTHPTLTTAERIPQFVAYSDLPHTKGKLVACTQPRRVAAMSVAKRVADEMDVQLGRHVGYSIRFEDMTEPGTTFLKYMTDGMLLREAMNDPNLERYSTIILDEAHERTLATDILMGLLKDLAKRRSDLKIIVMSATLDALKFQKYFGLTAGAPAPLFKVPGRTHPVEVFYTQEPEPDYVEAAIRTVLMIHRAEEPGDVLLFLTGEEEIEDACRKIKLEADDLVNQDSDSVGPLVCIPLYSSLPPQQQQRIFDPAPTPRTPDGPPGRKVVVSTNIAETSLTIDGIVYVVDPGFSKQKVYNPRIRVESLLVSPISKASAQQRAGRAGRTRPGKCFRLYTEKDFMNELEEQTHPEILRCNLSNTVLELVKLGIKDLVRFDYVDAPAPETLMRALELLNFLSALDDEGNLTALGSIMAEFPLDPQLAKMLIVSPEFKCSNEILTITAMLSVPNVWIRPPNARNQADAAKALLTVPDGDHLTMLNVYNQYVQNKYDKSWLYNNFLSARALAQADNVRAQLERTMAKYEVDLISLSDEKKLYQNIRQVLVCGFFMQVAHKEGEKGNYLTVKDNQVVALHPSCGLDTQPEWVIFNEFVLTKRPYIRTVSDVRPEWLLEHAANYFDLSTFTDGETKRALQRVVNKRAGKVEKRGDIAKVGKRGDTAKVEKRDDIAKVGKRGDIANGDTRDTKKRKQNLDSLILVCNLGTGMTFLECVLVILLLFEKNPDGPRAMEVSPHERSTFNVQFGLVHAGYVVQRGVVCHVHASDDSSDNAPAILSAFDRCGQGGTVVLNDELYHIESVMNTTGLRDVLVDLSGTMLWGTNLTYWRANGLPLGYQNMTTAWMFGGDRVVFRGHGVGTFDGNGQLWYDLTNGVSNLPGRPISLMITNTTNSLFSGIRFVQSQFWTMAIKNSEDVLLEGIYVNSTSNSSAPARNTDGVDTFFSNQITFRNWTVTGGDDNISMKANSTNILIQDSVFHGGLGVAIGSIGQYPGVFERIENVTAERVTCLGTRYAGYIKTWTGVQQGYPPNVGGGGLGYAKNITFRDFVLQDLTDSVAHITQCTSFSGAAGGCDTSLFQISDVTWASSVGNVASGYLAKLQCSGAALCTGIRFGEFDSIATSGTSRTISCSNVLDPVGFNCTT</sequence>
<dbReference type="Pfam" id="PF21010">
    <property type="entry name" value="HA2_C"/>
    <property type="match status" value="1"/>
</dbReference>
<dbReference type="Gene3D" id="1.20.120.1080">
    <property type="match status" value="1"/>
</dbReference>
<evidence type="ECO:0000256" key="10">
    <source>
        <dbReference type="ARBA" id="ARBA00023295"/>
    </source>
</evidence>
<evidence type="ECO:0000256" key="11">
    <source>
        <dbReference type="ARBA" id="ARBA00023316"/>
    </source>
</evidence>
<evidence type="ECO:0000256" key="3">
    <source>
        <dbReference type="ARBA" id="ARBA00022664"/>
    </source>
</evidence>
<dbReference type="InterPro" id="IPR014001">
    <property type="entry name" value="Helicase_ATP-bd"/>
</dbReference>
<evidence type="ECO:0000259" key="18">
    <source>
        <dbReference type="PROSITE" id="PS51194"/>
    </source>
</evidence>
<feature type="coiled-coil region" evidence="16">
    <location>
        <begin position="778"/>
        <end position="805"/>
    </location>
</feature>
<dbReference type="EMBL" id="KZ293482">
    <property type="protein sequence ID" value="PBK60762.1"/>
    <property type="molecule type" value="Genomic_DNA"/>
</dbReference>
<evidence type="ECO:0000256" key="1">
    <source>
        <dbReference type="ARBA" id="ARBA00008834"/>
    </source>
</evidence>
<dbReference type="InterPro" id="IPR007502">
    <property type="entry name" value="Helicase-assoc_dom"/>
</dbReference>
<evidence type="ECO:0000256" key="14">
    <source>
        <dbReference type="ARBA" id="ARBA00055599"/>
    </source>
</evidence>
<evidence type="ECO:0000256" key="5">
    <source>
        <dbReference type="ARBA" id="ARBA00022741"/>
    </source>
</evidence>
<dbReference type="PANTHER" id="PTHR18934">
    <property type="entry name" value="ATP-DEPENDENT RNA HELICASE"/>
    <property type="match status" value="1"/>
</dbReference>
<evidence type="ECO:0000313" key="19">
    <source>
        <dbReference type="EMBL" id="PBK60762.1"/>
    </source>
</evidence>
<keyword evidence="6 15" id="KW-0378">Hydrolase</keyword>
<evidence type="ECO:0000256" key="7">
    <source>
        <dbReference type="ARBA" id="ARBA00022806"/>
    </source>
</evidence>
<accession>A0A2H3B122</accession>
<comment type="catalytic activity">
    <reaction evidence="13">
        <text>ATP + H2O = ADP + phosphate + H(+)</text>
        <dbReference type="Rhea" id="RHEA:13065"/>
        <dbReference type="ChEBI" id="CHEBI:15377"/>
        <dbReference type="ChEBI" id="CHEBI:15378"/>
        <dbReference type="ChEBI" id="CHEBI:30616"/>
        <dbReference type="ChEBI" id="CHEBI:43474"/>
        <dbReference type="ChEBI" id="CHEBI:456216"/>
        <dbReference type="EC" id="3.6.4.13"/>
    </reaction>
</comment>
<keyword evidence="7" id="KW-0347">Helicase</keyword>
<evidence type="ECO:0000256" key="9">
    <source>
        <dbReference type="ARBA" id="ARBA00023187"/>
    </source>
</evidence>
<dbReference type="Pfam" id="PF00270">
    <property type="entry name" value="DEAD"/>
    <property type="match status" value="1"/>
</dbReference>
<dbReference type="PANTHER" id="PTHR18934:SF109">
    <property type="entry name" value="ATP-DEPENDENT RNA HELICASE DHX15 HOMOLOG"/>
    <property type="match status" value="1"/>
</dbReference>
<dbReference type="GO" id="GO:0071555">
    <property type="term" value="P:cell wall organization"/>
    <property type="evidence" value="ECO:0007669"/>
    <property type="project" value="UniProtKB-KW"/>
</dbReference>
<dbReference type="STRING" id="1076256.A0A2H3B122"/>
<dbReference type="SMART" id="SM00490">
    <property type="entry name" value="HELICc"/>
    <property type="match status" value="1"/>
</dbReference>
<proteinExistence type="inferred from homology"/>
<dbReference type="SMART" id="SM00487">
    <property type="entry name" value="DEXDc"/>
    <property type="match status" value="1"/>
</dbReference>
<dbReference type="GO" id="GO:0005975">
    <property type="term" value="P:carbohydrate metabolic process"/>
    <property type="evidence" value="ECO:0007669"/>
    <property type="project" value="InterPro"/>
</dbReference>
<dbReference type="GO" id="GO:0003723">
    <property type="term" value="F:RNA binding"/>
    <property type="evidence" value="ECO:0007669"/>
    <property type="project" value="TreeGrafter"/>
</dbReference>
<comment type="similarity">
    <text evidence="12">Belongs to the DEAD box helicase family. DEAH subfamily. DDX15/PRP43 sub-subfamily.</text>
</comment>
<name>A0A2H3B122_9AGAR</name>
<dbReference type="Proteomes" id="UP000218334">
    <property type="component" value="Unassembled WGS sequence"/>
</dbReference>
<dbReference type="PROSITE" id="PS00690">
    <property type="entry name" value="DEAH_ATP_HELICASE"/>
    <property type="match status" value="1"/>
</dbReference>
<keyword evidence="9" id="KW-0508">mRNA splicing</keyword>
<reference evidence="20" key="1">
    <citation type="journal article" date="2017" name="Nat. Ecol. Evol.">
        <title>Genome expansion and lineage-specific genetic innovations in the forest pathogenic fungi Armillaria.</title>
        <authorList>
            <person name="Sipos G."/>
            <person name="Prasanna A.N."/>
            <person name="Walter M.C."/>
            <person name="O'Connor E."/>
            <person name="Balint B."/>
            <person name="Krizsan K."/>
            <person name="Kiss B."/>
            <person name="Hess J."/>
            <person name="Varga T."/>
            <person name="Slot J."/>
            <person name="Riley R."/>
            <person name="Boka B."/>
            <person name="Rigling D."/>
            <person name="Barry K."/>
            <person name="Lee J."/>
            <person name="Mihaltcheva S."/>
            <person name="LaButti K."/>
            <person name="Lipzen A."/>
            <person name="Waldron R."/>
            <person name="Moloney N.M."/>
            <person name="Sperisen C."/>
            <person name="Kredics L."/>
            <person name="Vagvoelgyi C."/>
            <person name="Patrignani A."/>
            <person name="Fitzpatrick D."/>
            <person name="Nagy I."/>
            <person name="Doyle S."/>
            <person name="Anderson J.B."/>
            <person name="Grigoriev I.V."/>
            <person name="Gueldener U."/>
            <person name="Muensterkoetter M."/>
            <person name="Nagy L.G."/>
        </authorList>
    </citation>
    <scope>NUCLEOTIDE SEQUENCE [LARGE SCALE GENOMIC DNA]</scope>
    <source>
        <strain evidence="20">28-4</strain>
    </source>
</reference>
<evidence type="ECO:0000256" key="4">
    <source>
        <dbReference type="ARBA" id="ARBA00022729"/>
    </source>
</evidence>
<dbReference type="Pfam" id="PF00295">
    <property type="entry name" value="Glyco_hydro_28"/>
    <property type="match status" value="1"/>
</dbReference>
<dbReference type="PROSITE" id="PS51192">
    <property type="entry name" value="HELICASE_ATP_BIND_1"/>
    <property type="match status" value="1"/>
</dbReference>
<evidence type="ECO:0000256" key="2">
    <source>
        <dbReference type="ARBA" id="ARBA00012552"/>
    </source>
</evidence>
<dbReference type="InterPro" id="IPR027417">
    <property type="entry name" value="P-loop_NTPase"/>
</dbReference>
<keyword evidence="8" id="KW-0067">ATP-binding</keyword>
<keyword evidence="4" id="KW-0732">Signal</keyword>
<dbReference type="InterPro" id="IPR002464">
    <property type="entry name" value="DNA/RNA_helicase_DEAH_CS"/>
</dbReference>
<gene>
    <name evidence="19" type="ORF">ARMSODRAFT_1009108</name>
</gene>
<dbReference type="GO" id="GO:0005524">
    <property type="term" value="F:ATP binding"/>
    <property type="evidence" value="ECO:0007669"/>
    <property type="project" value="UniProtKB-KW"/>
</dbReference>
<dbReference type="GO" id="GO:0071014">
    <property type="term" value="C:post-mRNA release spliceosomal complex"/>
    <property type="evidence" value="ECO:0007669"/>
    <property type="project" value="UniProtKB-ARBA"/>
</dbReference>
<evidence type="ECO:0000313" key="20">
    <source>
        <dbReference type="Proteomes" id="UP000218334"/>
    </source>
</evidence>
<keyword evidence="5" id="KW-0547">Nucleotide-binding</keyword>
<dbReference type="FunFam" id="3.40.50.300:FF:000007">
    <property type="entry name" value="Pre-mRNA-splicing factor ATP-dependent RNA helicase"/>
    <property type="match status" value="1"/>
</dbReference>
<keyword evidence="3" id="KW-0507">mRNA processing</keyword>
<dbReference type="InterPro" id="IPR011545">
    <property type="entry name" value="DEAD/DEAH_box_helicase_dom"/>
</dbReference>
<dbReference type="GO" id="GO:0004650">
    <property type="term" value="F:polygalacturonase activity"/>
    <property type="evidence" value="ECO:0007669"/>
    <property type="project" value="InterPro"/>
</dbReference>
<keyword evidence="20" id="KW-1185">Reference proteome</keyword>
<dbReference type="CDD" id="cd17973">
    <property type="entry name" value="DEXHc_DHX15"/>
    <property type="match status" value="1"/>
</dbReference>
<keyword evidence="11" id="KW-0961">Cell wall biogenesis/degradation</keyword>
<evidence type="ECO:0000256" key="12">
    <source>
        <dbReference type="ARBA" id="ARBA00024333"/>
    </source>
</evidence>
<dbReference type="InterPro" id="IPR048333">
    <property type="entry name" value="HA2_WH"/>
</dbReference>
<keyword evidence="10 15" id="KW-0326">Glycosidase</keyword>
<dbReference type="FunFam" id="3.40.50.300:FF:001148">
    <property type="entry name" value="Pre-mRNA-splicing factor ATP-dependent RNA helicase DHX15/PRP43"/>
    <property type="match status" value="1"/>
</dbReference>
<evidence type="ECO:0000256" key="8">
    <source>
        <dbReference type="ARBA" id="ARBA00022840"/>
    </source>
</evidence>
<feature type="domain" description="Helicase ATP-binding" evidence="17">
    <location>
        <begin position="254"/>
        <end position="428"/>
    </location>
</feature>
<dbReference type="Pfam" id="PF00271">
    <property type="entry name" value="Helicase_C"/>
    <property type="match status" value="1"/>
</dbReference>
<dbReference type="CDD" id="cd18791">
    <property type="entry name" value="SF2_C_RHA"/>
    <property type="match status" value="1"/>
</dbReference>
<dbReference type="InterPro" id="IPR001650">
    <property type="entry name" value="Helicase_C-like"/>
</dbReference>
<organism evidence="19 20">
    <name type="scientific">Armillaria solidipes</name>
    <dbReference type="NCBI Taxonomy" id="1076256"/>
    <lineage>
        <taxon>Eukaryota</taxon>
        <taxon>Fungi</taxon>
        <taxon>Dikarya</taxon>
        <taxon>Basidiomycota</taxon>
        <taxon>Agaricomycotina</taxon>
        <taxon>Agaricomycetes</taxon>
        <taxon>Agaricomycetidae</taxon>
        <taxon>Agaricales</taxon>
        <taxon>Marasmiineae</taxon>
        <taxon>Physalacriaceae</taxon>
        <taxon>Armillaria</taxon>
    </lineage>
</organism>
<evidence type="ECO:0000256" key="15">
    <source>
        <dbReference type="RuleBase" id="RU361169"/>
    </source>
</evidence>
<dbReference type="EC" id="3.6.4.13" evidence="2"/>
<dbReference type="InterPro" id="IPR012334">
    <property type="entry name" value="Pectin_lyas_fold"/>
</dbReference>
<comment type="similarity">
    <text evidence="1 15">Belongs to the glycosyl hydrolase 28 family.</text>
</comment>
<dbReference type="Gene3D" id="3.40.50.300">
    <property type="entry name" value="P-loop containing nucleotide triphosphate hydrolases"/>
    <property type="match status" value="2"/>
</dbReference>
<dbReference type="Pfam" id="PF07717">
    <property type="entry name" value="OB_NTP_bind"/>
    <property type="match status" value="1"/>
</dbReference>
<dbReference type="InterPro" id="IPR044756">
    <property type="entry name" value="DHX15_DEXHc"/>
</dbReference>
<evidence type="ECO:0000256" key="13">
    <source>
        <dbReference type="ARBA" id="ARBA00047984"/>
    </source>
</evidence>
<evidence type="ECO:0000259" key="17">
    <source>
        <dbReference type="PROSITE" id="PS51192"/>
    </source>
</evidence>
<dbReference type="Gene3D" id="2.160.20.10">
    <property type="entry name" value="Single-stranded right-handed beta-helix, Pectin lyase-like"/>
    <property type="match status" value="1"/>
</dbReference>